<sequence>MTAELNLTADARIEFGFGTVKTDKQDWMYGVYFPYMAPTMAEHGLAILAGFGVIATNFAAGAPQTGSFASWPSAAHRAALHSDPRFLAVQPDRDAAMDLLSGGHLFQSMDDLIALNTDKDYAVIIAKHEADITDPIFVLPLAEDSPEQVFAGKSIILRPWSDADELLLGGAPTEALVFRVRFSPSAR</sequence>
<organism evidence="1 2">
    <name type="scientific">Candidatus Rhodobacter oscarellae</name>
    <dbReference type="NCBI Taxonomy" id="1675527"/>
    <lineage>
        <taxon>Bacteria</taxon>
        <taxon>Pseudomonadati</taxon>
        <taxon>Pseudomonadota</taxon>
        <taxon>Alphaproteobacteria</taxon>
        <taxon>Rhodobacterales</taxon>
        <taxon>Rhodobacter group</taxon>
        <taxon>Rhodobacter</taxon>
    </lineage>
</organism>
<accession>A0A0J9E667</accession>
<evidence type="ECO:0000313" key="1">
    <source>
        <dbReference type="EMBL" id="KMW58146.1"/>
    </source>
</evidence>
<keyword evidence="2" id="KW-1185">Reference proteome</keyword>
<dbReference type="STRING" id="1675527.AIOL_003117"/>
<dbReference type="PATRIC" id="fig|1675527.3.peg.3260"/>
<evidence type="ECO:0000313" key="2">
    <source>
        <dbReference type="Proteomes" id="UP000037178"/>
    </source>
</evidence>
<protein>
    <submittedName>
        <fullName evidence="1">Uncharacterized protein</fullName>
    </submittedName>
</protein>
<dbReference type="EMBL" id="LFTY01000002">
    <property type="protein sequence ID" value="KMW58146.1"/>
    <property type="molecule type" value="Genomic_DNA"/>
</dbReference>
<dbReference type="OrthoDB" id="9824983at2"/>
<name>A0A0J9E667_9RHOB</name>
<dbReference type="RefSeq" id="WP_049643786.1">
    <property type="nucleotide sequence ID" value="NZ_LFTY01000002.1"/>
</dbReference>
<dbReference type="AlphaFoldDB" id="A0A0J9E667"/>
<gene>
    <name evidence="1" type="ORF">AIOL_003117</name>
</gene>
<reference evidence="1 2" key="1">
    <citation type="submission" date="2015-06" db="EMBL/GenBank/DDBJ databases">
        <title>Draft genome sequence of an Alphaproteobacteria species associated to the Mediterranean sponge Oscarella lobularis.</title>
        <authorList>
            <person name="Jourda C."/>
            <person name="Santini S."/>
            <person name="Claverie J.-M."/>
        </authorList>
    </citation>
    <scope>NUCLEOTIDE SEQUENCE [LARGE SCALE GENOMIC DNA]</scope>
    <source>
        <strain evidence="1">IGS</strain>
    </source>
</reference>
<dbReference type="Proteomes" id="UP000037178">
    <property type="component" value="Unassembled WGS sequence"/>
</dbReference>
<proteinExistence type="predicted"/>
<comment type="caution">
    <text evidence="1">The sequence shown here is derived from an EMBL/GenBank/DDBJ whole genome shotgun (WGS) entry which is preliminary data.</text>
</comment>